<gene>
    <name evidence="1" type="ORF">MENTE1834_LOCUS7943</name>
</gene>
<evidence type="ECO:0000313" key="2">
    <source>
        <dbReference type="Proteomes" id="UP001497535"/>
    </source>
</evidence>
<name>A0ACB0Y6R8_MELEN</name>
<accession>A0ACB0Y6R8</accession>
<protein>
    <submittedName>
        <fullName evidence="1">Uncharacterized protein</fullName>
    </submittedName>
</protein>
<proteinExistence type="predicted"/>
<comment type="caution">
    <text evidence="1">The sequence shown here is derived from an EMBL/GenBank/DDBJ whole genome shotgun (WGS) entry which is preliminary data.</text>
</comment>
<evidence type="ECO:0000313" key="1">
    <source>
        <dbReference type="EMBL" id="CAK5032770.1"/>
    </source>
</evidence>
<sequence>MMMGPRGPGQRRLGPLGTLLHPPIARRRCPRAKRLPLPEILNRYCKYDLVYH</sequence>
<reference evidence="1" key="1">
    <citation type="submission" date="2023-11" db="EMBL/GenBank/DDBJ databases">
        <authorList>
            <person name="Poullet M."/>
        </authorList>
    </citation>
    <scope>NUCLEOTIDE SEQUENCE</scope>
    <source>
        <strain evidence="1">E1834</strain>
    </source>
</reference>
<dbReference type="Proteomes" id="UP001497535">
    <property type="component" value="Unassembled WGS sequence"/>
</dbReference>
<dbReference type="EMBL" id="CAVMJV010000006">
    <property type="protein sequence ID" value="CAK5032770.1"/>
    <property type="molecule type" value="Genomic_DNA"/>
</dbReference>
<organism evidence="1 2">
    <name type="scientific">Meloidogyne enterolobii</name>
    <name type="common">Root-knot nematode worm</name>
    <name type="synonym">Meloidogyne mayaguensis</name>
    <dbReference type="NCBI Taxonomy" id="390850"/>
    <lineage>
        <taxon>Eukaryota</taxon>
        <taxon>Metazoa</taxon>
        <taxon>Ecdysozoa</taxon>
        <taxon>Nematoda</taxon>
        <taxon>Chromadorea</taxon>
        <taxon>Rhabditida</taxon>
        <taxon>Tylenchina</taxon>
        <taxon>Tylenchomorpha</taxon>
        <taxon>Tylenchoidea</taxon>
        <taxon>Meloidogynidae</taxon>
        <taxon>Meloidogyninae</taxon>
        <taxon>Meloidogyne</taxon>
    </lineage>
</organism>
<keyword evidence="2" id="KW-1185">Reference proteome</keyword>